<dbReference type="InterPro" id="IPR013114">
    <property type="entry name" value="FabA_FabZ"/>
</dbReference>
<evidence type="ECO:0000256" key="3">
    <source>
        <dbReference type="ARBA" id="ARBA00005194"/>
    </source>
</evidence>
<keyword evidence="11" id="KW-0413">Isomerase</keyword>
<protein>
    <recommendedName>
        <fullName evidence="13">3-hydroxyacyl-[acyl-carrier-protein] dehydratase FabA</fullName>
        <ecNumber evidence="13">4.2.1.59</ecNumber>
    </recommendedName>
</protein>
<evidence type="ECO:0000256" key="13">
    <source>
        <dbReference type="NCBIfam" id="TIGR01749"/>
    </source>
</evidence>
<dbReference type="GO" id="GO:0016853">
    <property type="term" value="F:isomerase activity"/>
    <property type="evidence" value="ECO:0007669"/>
    <property type="project" value="UniProtKB-KW"/>
</dbReference>
<evidence type="ECO:0000256" key="2">
    <source>
        <dbReference type="ARBA" id="ARBA00004496"/>
    </source>
</evidence>
<dbReference type="SUPFAM" id="SSF54637">
    <property type="entry name" value="Thioesterase/thiol ester dehydrase-isomerase"/>
    <property type="match status" value="1"/>
</dbReference>
<dbReference type="EC" id="4.2.1.59" evidence="13"/>
<comment type="subcellular location">
    <subcellularLocation>
        <location evidence="2">Cytoplasm</location>
    </subcellularLocation>
</comment>
<dbReference type="CDD" id="cd01287">
    <property type="entry name" value="FabA"/>
    <property type="match status" value="1"/>
</dbReference>
<comment type="similarity">
    <text evidence="4">Belongs to the thioester dehydratase family. FabA subfamily.</text>
</comment>
<dbReference type="AlphaFoldDB" id="A0A937ABP0"/>
<name>A0A937ABP0_9HYPH</name>
<sequence>MENRKSSYSYEDILSCGRGEMFGEGNAQLPTPPMLMFNRITHISQIGGSHGKGLVRAEMDVNPDLWFFGCHFQNDPVMPGCLGLDALWQLTGFYLGWLGHPGRGRAISASKIKFKGMVKPECKLVEYGIEFKRIMTTPIVLGSADGWMKVDGEEIYTAADLRVCLYVSQSKTQE</sequence>
<keyword evidence="12 14" id="KW-0456">Lyase</keyword>
<dbReference type="GO" id="GO:0005737">
    <property type="term" value="C:cytoplasm"/>
    <property type="evidence" value="ECO:0007669"/>
    <property type="project" value="UniProtKB-SubCell"/>
</dbReference>
<evidence type="ECO:0000256" key="10">
    <source>
        <dbReference type="ARBA" id="ARBA00023160"/>
    </source>
</evidence>
<evidence type="ECO:0000313" key="14">
    <source>
        <dbReference type="EMBL" id="MBL0848790.1"/>
    </source>
</evidence>
<comment type="caution">
    <text evidence="14">The sequence shown here is derived from an EMBL/GenBank/DDBJ whole genome shotgun (WGS) entry which is preliminary data.</text>
</comment>
<dbReference type="Pfam" id="PF07977">
    <property type="entry name" value="FabA"/>
    <property type="match status" value="1"/>
</dbReference>
<evidence type="ECO:0000256" key="4">
    <source>
        <dbReference type="ARBA" id="ARBA00006714"/>
    </source>
</evidence>
<dbReference type="Gene3D" id="3.10.129.10">
    <property type="entry name" value="Hotdog Thioesterase"/>
    <property type="match status" value="1"/>
</dbReference>
<evidence type="ECO:0000256" key="12">
    <source>
        <dbReference type="ARBA" id="ARBA00023239"/>
    </source>
</evidence>
<dbReference type="GO" id="GO:0019171">
    <property type="term" value="F:(3R)-hydroxyacyl-[acyl-carrier-protein] dehydratase activity"/>
    <property type="evidence" value="ECO:0007669"/>
    <property type="project" value="UniProtKB-UniRule"/>
</dbReference>
<evidence type="ECO:0000256" key="8">
    <source>
        <dbReference type="ARBA" id="ARBA00022832"/>
    </source>
</evidence>
<evidence type="ECO:0000313" key="15">
    <source>
        <dbReference type="Proteomes" id="UP000736856"/>
    </source>
</evidence>
<gene>
    <name evidence="14" type="primary">fabA</name>
    <name evidence="14" type="ORF">EU981_01615</name>
</gene>
<dbReference type="InterPro" id="IPR010083">
    <property type="entry name" value="FabA"/>
</dbReference>
<organism evidence="14 15">
    <name type="scientific">Candidatus Liberibacter ctenarytainae</name>
    <dbReference type="NCBI Taxonomy" id="2020335"/>
    <lineage>
        <taxon>Bacteria</taxon>
        <taxon>Pseudomonadati</taxon>
        <taxon>Pseudomonadota</taxon>
        <taxon>Alphaproteobacteria</taxon>
        <taxon>Hyphomicrobiales</taxon>
        <taxon>Rhizobiaceae</taxon>
        <taxon>Liberibacter</taxon>
    </lineage>
</organism>
<evidence type="ECO:0000256" key="5">
    <source>
        <dbReference type="ARBA" id="ARBA00011738"/>
    </source>
</evidence>
<evidence type="ECO:0000256" key="6">
    <source>
        <dbReference type="ARBA" id="ARBA00022490"/>
    </source>
</evidence>
<comment type="pathway">
    <text evidence="3">Lipid metabolism; fatty acid biosynthesis.</text>
</comment>
<comment type="subunit">
    <text evidence="5">Homodimer.</text>
</comment>
<comment type="catalytic activity">
    <reaction evidence="1">
        <text>a (3R)-hydroxyacyl-[ACP] = a (2E)-enoyl-[ACP] + H2O</text>
        <dbReference type="Rhea" id="RHEA:13097"/>
        <dbReference type="Rhea" id="RHEA-COMP:9925"/>
        <dbReference type="Rhea" id="RHEA-COMP:9945"/>
        <dbReference type="ChEBI" id="CHEBI:15377"/>
        <dbReference type="ChEBI" id="CHEBI:78784"/>
        <dbReference type="ChEBI" id="CHEBI:78827"/>
        <dbReference type="EC" id="4.2.1.59"/>
    </reaction>
</comment>
<dbReference type="Proteomes" id="UP000736856">
    <property type="component" value="Unassembled WGS sequence"/>
</dbReference>
<dbReference type="InterPro" id="IPR029069">
    <property type="entry name" value="HotDog_dom_sf"/>
</dbReference>
<keyword evidence="6" id="KW-0963">Cytoplasm</keyword>
<accession>A0A937ABP0</accession>
<dbReference type="EMBL" id="SEOL01000002">
    <property type="protein sequence ID" value="MBL0848790.1"/>
    <property type="molecule type" value="Genomic_DNA"/>
</dbReference>
<reference evidence="14" key="1">
    <citation type="submission" date="2019-02" db="EMBL/GenBank/DDBJ databases">
        <title>A novel Candidatus Liberibacter species associated with the New Zealand native fuchsia psyllid, Ctenarytaina fuchsiae.</title>
        <authorList>
            <person name="Thompson S.M."/>
            <person name="Jorgensen N."/>
            <person name="David C."/>
            <person name="Bulman S.R."/>
            <person name="Smith G.R."/>
        </authorList>
    </citation>
    <scope>NUCLEOTIDE SEQUENCE</scope>
    <source>
        <strain evidence="14">Oxford</strain>
    </source>
</reference>
<evidence type="ECO:0000256" key="7">
    <source>
        <dbReference type="ARBA" id="ARBA00022516"/>
    </source>
</evidence>
<evidence type="ECO:0000256" key="1">
    <source>
        <dbReference type="ARBA" id="ARBA00001055"/>
    </source>
</evidence>
<keyword evidence="7" id="KW-0444">Lipid biosynthesis</keyword>
<dbReference type="NCBIfam" id="NF003509">
    <property type="entry name" value="PRK05174.1"/>
    <property type="match status" value="1"/>
</dbReference>
<proteinExistence type="inferred from homology"/>
<keyword evidence="9" id="KW-0443">Lipid metabolism</keyword>
<dbReference type="PANTHER" id="PTHR30272:SF8">
    <property type="entry name" value="3-HYDROXYDECANOYL-[ACYL-CARRIER-PROTEIN] DEHYDRATASE"/>
    <property type="match status" value="1"/>
</dbReference>
<evidence type="ECO:0000256" key="9">
    <source>
        <dbReference type="ARBA" id="ARBA00023098"/>
    </source>
</evidence>
<keyword evidence="8" id="KW-0276">Fatty acid metabolism</keyword>
<evidence type="ECO:0000256" key="11">
    <source>
        <dbReference type="ARBA" id="ARBA00023235"/>
    </source>
</evidence>
<dbReference type="GO" id="GO:0006633">
    <property type="term" value="P:fatty acid biosynthetic process"/>
    <property type="evidence" value="ECO:0007669"/>
    <property type="project" value="UniProtKB-UniRule"/>
</dbReference>
<dbReference type="NCBIfam" id="TIGR01749">
    <property type="entry name" value="fabA"/>
    <property type="match status" value="1"/>
</dbReference>
<keyword evidence="10" id="KW-0275">Fatty acid biosynthesis</keyword>
<dbReference type="PANTHER" id="PTHR30272">
    <property type="entry name" value="3-HYDROXYACYL-[ACYL-CARRIER-PROTEIN] DEHYDRATASE"/>
    <property type="match status" value="1"/>
</dbReference>